<evidence type="ECO:0000313" key="1">
    <source>
        <dbReference type="EMBL" id="OMJ25902.1"/>
    </source>
</evidence>
<keyword evidence="2" id="KW-1185">Reference proteome</keyword>
<dbReference type="AlphaFoldDB" id="A0A1R1YG71"/>
<comment type="caution">
    <text evidence="1">The sequence shown here is derived from an EMBL/GenBank/DDBJ whole genome shotgun (WGS) entry which is preliminary data.</text>
</comment>
<dbReference type="Proteomes" id="UP000187283">
    <property type="component" value="Unassembled WGS sequence"/>
</dbReference>
<gene>
    <name evidence="1" type="ORF">AYI70_g577</name>
</gene>
<name>A0A1R1YG71_9FUNG</name>
<evidence type="ECO:0000313" key="2">
    <source>
        <dbReference type="Proteomes" id="UP000187283"/>
    </source>
</evidence>
<protein>
    <submittedName>
        <fullName evidence="1">Uncharacterized protein</fullName>
    </submittedName>
</protein>
<accession>A0A1R1YG71</accession>
<proteinExistence type="predicted"/>
<reference evidence="1 2" key="1">
    <citation type="submission" date="2017-01" db="EMBL/GenBank/DDBJ databases">
        <authorList>
            <person name="Mah S.A."/>
            <person name="Swanson W.J."/>
            <person name="Moy G.W."/>
            <person name="Vacquier V.D."/>
        </authorList>
    </citation>
    <scope>NUCLEOTIDE SEQUENCE [LARGE SCALE GENOMIC DNA]</scope>
    <source>
        <strain evidence="1 2">GSMNP</strain>
    </source>
</reference>
<sequence>MIHVGVNTNNFFDTADFFEIHSAVPSAETCYSYEFSIAVSRSKQWTTGIARASVFAWSVSSTQLPIHAISAERWQSLLALLPAHRFQVYLLERRCWPAPGCRRQPPSERANCLIISHVVPIDFHCPEIHRICQLYHRNIV</sequence>
<dbReference type="OrthoDB" id="10366706at2759"/>
<organism evidence="1 2">
    <name type="scientific">Smittium culicis</name>
    <dbReference type="NCBI Taxonomy" id="133412"/>
    <lineage>
        <taxon>Eukaryota</taxon>
        <taxon>Fungi</taxon>
        <taxon>Fungi incertae sedis</taxon>
        <taxon>Zoopagomycota</taxon>
        <taxon>Kickxellomycotina</taxon>
        <taxon>Harpellomycetes</taxon>
        <taxon>Harpellales</taxon>
        <taxon>Legeriomycetaceae</taxon>
        <taxon>Smittium</taxon>
    </lineage>
</organism>
<dbReference type="EMBL" id="LSSN01000094">
    <property type="protein sequence ID" value="OMJ25902.1"/>
    <property type="molecule type" value="Genomic_DNA"/>
</dbReference>